<dbReference type="PANTHER" id="PTHR39401:SF1">
    <property type="entry name" value="SNOAL-LIKE DOMAIN-CONTAINING PROTEIN"/>
    <property type="match status" value="1"/>
</dbReference>
<dbReference type="InterPro" id="IPR032710">
    <property type="entry name" value="NTF2-like_dom_sf"/>
</dbReference>
<proteinExistence type="predicted"/>
<gene>
    <name evidence="1" type="ORF">B0T11DRAFT_341029</name>
</gene>
<dbReference type="PANTHER" id="PTHR39401">
    <property type="entry name" value="SNOAL-LIKE DOMAIN-CONTAINING PROTEIN"/>
    <property type="match status" value="1"/>
</dbReference>
<dbReference type="AlphaFoldDB" id="A0A8K0TEQ4"/>
<evidence type="ECO:0008006" key="3">
    <source>
        <dbReference type="Google" id="ProtNLM"/>
    </source>
</evidence>
<comment type="caution">
    <text evidence="1">The sequence shown here is derived from an EMBL/GenBank/DDBJ whole genome shotgun (WGS) entry which is preliminary data.</text>
</comment>
<evidence type="ECO:0000313" key="1">
    <source>
        <dbReference type="EMBL" id="KAH7358801.1"/>
    </source>
</evidence>
<evidence type="ECO:0000313" key="2">
    <source>
        <dbReference type="Proteomes" id="UP000813385"/>
    </source>
</evidence>
<dbReference type="SUPFAM" id="SSF54427">
    <property type="entry name" value="NTF2-like"/>
    <property type="match status" value="1"/>
</dbReference>
<protein>
    <recommendedName>
        <fullName evidence="3">SnoaL-like domain-containing protein</fullName>
    </recommendedName>
</protein>
<dbReference type="Gene3D" id="3.10.450.50">
    <property type="match status" value="1"/>
</dbReference>
<dbReference type="EMBL" id="JAGPXD010000004">
    <property type="protein sequence ID" value="KAH7358801.1"/>
    <property type="molecule type" value="Genomic_DNA"/>
</dbReference>
<organism evidence="1 2">
    <name type="scientific">Plectosphaerella cucumerina</name>
    <dbReference type="NCBI Taxonomy" id="40658"/>
    <lineage>
        <taxon>Eukaryota</taxon>
        <taxon>Fungi</taxon>
        <taxon>Dikarya</taxon>
        <taxon>Ascomycota</taxon>
        <taxon>Pezizomycotina</taxon>
        <taxon>Sordariomycetes</taxon>
        <taxon>Hypocreomycetidae</taxon>
        <taxon>Glomerellales</taxon>
        <taxon>Plectosphaerellaceae</taxon>
        <taxon>Plectosphaerella</taxon>
    </lineage>
</organism>
<dbReference type="Proteomes" id="UP000813385">
    <property type="component" value="Unassembled WGS sequence"/>
</dbReference>
<accession>A0A8K0TEQ4</accession>
<dbReference type="OrthoDB" id="3468019at2759"/>
<reference evidence="1" key="1">
    <citation type="journal article" date="2021" name="Nat. Commun.">
        <title>Genetic determinants of endophytism in the Arabidopsis root mycobiome.</title>
        <authorList>
            <person name="Mesny F."/>
            <person name="Miyauchi S."/>
            <person name="Thiergart T."/>
            <person name="Pickel B."/>
            <person name="Atanasova L."/>
            <person name="Karlsson M."/>
            <person name="Huettel B."/>
            <person name="Barry K.W."/>
            <person name="Haridas S."/>
            <person name="Chen C."/>
            <person name="Bauer D."/>
            <person name="Andreopoulos W."/>
            <person name="Pangilinan J."/>
            <person name="LaButti K."/>
            <person name="Riley R."/>
            <person name="Lipzen A."/>
            <person name="Clum A."/>
            <person name="Drula E."/>
            <person name="Henrissat B."/>
            <person name="Kohler A."/>
            <person name="Grigoriev I.V."/>
            <person name="Martin F.M."/>
            <person name="Hacquard S."/>
        </authorList>
    </citation>
    <scope>NUCLEOTIDE SEQUENCE</scope>
    <source>
        <strain evidence="1">MPI-CAGE-AT-0016</strain>
    </source>
</reference>
<keyword evidence="2" id="KW-1185">Reference proteome</keyword>
<sequence>MTHSYESEWPQGVTVDQDLVAFFRSFYEISDIEGVVDQYVDQFTPDATFIPATRTLKGHDQIRAIRAAQWQKVGKRTHSIDKIFPFGSNSNELMLYGTVAMESQEGSKGSLDWAARAIVSKDAPDGKYRLKFYQVYLDYGAISRL</sequence>
<name>A0A8K0TEQ4_9PEZI</name>